<accession>Q488J3</accession>
<evidence type="ECO:0000313" key="2">
    <source>
        <dbReference type="Proteomes" id="UP000000547"/>
    </source>
</evidence>
<dbReference type="AlphaFoldDB" id="Q488J3"/>
<dbReference type="EMBL" id="CP000083">
    <property type="protein sequence ID" value="AAZ26982.1"/>
    <property type="molecule type" value="Genomic_DNA"/>
</dbReference>
<dbReference type="KEGG" id="cps:CPS_0772"/>
<dbReference type="Proteomes" id="UP000000547">
    <property type="component" value="Chromosome"/>
</dbReference>
<dbReference type="HOGENOM" id="CLU_2971633_0_0_6"/>
<proteinExistence type="predicted"/>
<reference evidence="1" key="1">
    <citation type="journal article" date="2005" name="Proc. Natl. Acad. Sci. U.S.A.">
        <title>The psychrophilic lifestyle as revealed by the genome sequence of Colwellia psychrerythraea 34H through genomic and proteomic analyses.</title>
        <authorList>
            <person name="Methe B.A."/>
            <person name="Nelson K.E."/>
            <person name="Deming J.W."/>
            <person name="Momen B."/>
            <person name="Melamud E."/>
            <person name="Zhang X."/>
            <person name="Moult J."/>
            <person name="Madupu R."/>
            <person name="Nelson W.C."/>
            <person name="Dodson R.J."/>
            <person name="Brinkac L.M."/>
            <person name="Daugherty S.C."/>
            <person name="Durkin A.S."/>
            <person name="DeBoy R.T."/>
            <person name="Kolonay J.F."/>
            <person name="Sullivan S.A."/>
            <person name="Zhou L."/>
            <person name="Davidsen T.M."/>
            <person name="Wu M."/>
            <person name="Huston A.L."/>
            <person name="Lewis M."/>
            <person name="Weaver B."/>
            <person name="Weidman J.F."/>
            <person name="Khouri H."/>
            <person name="Utterback T.R."/>
            <person name="Feldblyum T.V."/>
            <person name="Fraser C.M."/>
        </authorList>
    </citation>
    <scope>NUCLEOTIDE SEQUENCE [LARGE SCALE GENOMIC DNA]</scope>
    <source>
        <strain evidence="1">34H</strain>
    </source>
</reference>
<gene>
    <name evidence="1" type="ordered locus">CPS_0772</name>
</gene>
<evidence type="ECO:0000313" key="1">
    <source>
        <dbReference type="EMBL" id="AAZ26982.1"/>
    </source>
</evidence>
<dbReference type="STRING" id="167879.CPS_0772"/>
<name>Q488J3_COLP3</name>
<protein>
    <submittedName>
        <fullName evidence="1">Uncharacterized protein</fullName>
    </submittedName>
</protein>
<organism evidence="1 2">
    <name type="scientific">Colwellia psychrerythraea (strain 34H / ATCC BAA-681)</name>
    <name type="common">Vibrio psychroerythus</name>
    <dbReference type="NCBI Taxonomy" id="167879"/>
    <lineage>
        <taxon>Bacteria</taxon>
        <taxon>Pseudomonadati</taxon>
        <taxon>Pseudomonadota</taxon>
        <taxon>Gammaproteobacteria</taxon>
        <taxon>Alteromonadales</taxon>
        <taxon>Colwelliaceae</taxon>
        <taxon>Colwellia</taxon>
    </lineage>
</organism>
<sequence length="58" mass="7322">MTESNYFSLLLNYNKFHSKYFIMDLYVKFALYSLPTHSKRHMSYLPYVWWFNETRNRE</sequence>